<name>A0ABQ5I6Q1_9ASTR</name>
<feature type="non-terminal residue" evidence="2">
    <location>
        <position position="1"/>
    </location>
</feature>
<dbReference type="Proteomes" id="UP001151760">
    <property type="component" value="Unassembled WGS sequence"/>
</dbReference>
<reference evidence="2" key="1">
    <citation type="journal article" date="2022" name="Int. J. Mol. Sci.">
        <title>Draft Genome of Tanacetum Coccineum: Genomic Comparison of Closely Related Tanacetum-Family Plants.</title>
        <authorList>
            <person name="Yamashiro T."/>
            <person name="Shiraishi A."/>
            <person name="Nakayama K."/>
            <person name="Satake H."/>
        </authorList>
    </citation>
    <scope>NUCLEOTIDE SEQUENCE</scope>
</reference>
<evidence type="ECO:0000313" key="3">
    <source>
        <dbReference type="Proteomes" id="UP001151760"/>
    </source>
</evidence>
<feature type="region of interest" description="Disordered" evidence="1">
    <location>
        <begin position="132"/>
        <end position="186"/>
    </location>
</feature>
<dbReference type="EMBL" id="BQNB010020419">
    <property type="protein sequence ID" value="GJT95751.1"/>
    <property type="molecule type" value="Genomic_DNA"/>
</dbReference>
<reference evidence="2" key="2">
    <citation type="submission" date="2022-01" db="EMBL/GenBank/DDBJ databases">
        <authorList>
            <person name="Yamashiro T."/>
            <person name="Shiraishi A."/>
            <person name="Satake H."/>
            <person name="Nakayama K."/>
        </authorList>
    </citation>
    <scope>NUCLEOTIDE SEQUENCE</scope>
</reference>
<keyword evidence="3" id="KW-1185">Reference proteome</keyword>
<organism evidence="2 3">
    <name type="scientific">Tanacetum coccineum</name>
    <dbReference type="NCBI Taxonomy" id="301880"/>
    <lineage>
        <taxon>Eukaryota</taxon>
        <taxon>Viridiplantae</taxon>
        <taxon>Streptophyta</taxon>
        <taxon>Embryophyta</taxon>
        <taxon>Tracheophyta</taxon>
        <taxon>Spermatophyta</taxon>
        <taxon>Magnoliopsida</taxon>
        <taxon>eudicotyledons</taxon>
        <taxon>Gunneridae</taxon>
        <taxon>Pentapetalae</taxon>
        <taxon>asterids</taxon>
        <taxon>campanulids</taxon>
        <taxon>Asterales</taxon>
        <taxon>Asteraceae</taxon>
        <taxon>Asteroideae</taxon>
        <taxon>Anthemideae</taxon>
        <taxon>Anthemidinae</taxon>
        <taxon>Tanacetum</taxon>
    </lineage>
</organism>
<accession>A0ABQ5I6Q1</accession>
<evidence type="ECO:0000256" key="1">
    <source>
        <dbReference type="SAM" id="MobiDB-lite"/>
    </source>
</evidence>
<proteinExistence type="predicted"/>
<gene>
    <name evidence="2" type="ORF">Tco_1091269</name>
</gene>
<comment type="caution">
    <text evidence="2">The sequence shown here is derived from an EMBL/GenBank/DDBJ whole genome shotgun (WGS) entry which is preliminary data.</text>
</comment>
<protein>
    <submittedName>
        <fullName evidence="2">Uncharacterized protein</fullName>
    </submittedName>
</protein>
<evidence type="ECO:0000313" key="2">
    <source>
        <dbReference type="EMBL" id="GJT95751.1"/>
    </source>
</evidence>
<sequence>ILDIQYRDRFAVDDALVLLSDRLMIGKIYSFYKAFPSNADAPEIICKISGPYAYVGNKKFEEPPLEKEILAFLASLGHSGDIRKITDVNVNNTASHCTPPPPWRYLLLSSKQCLSRDWSNSNIITNKKPSRTTALLPVVSGADEGTDDEDDEEHDDNETDQNDDDEEQTESDDDGDDFVHPKLTTS</sequence>
<feature type="compositionally biased region" description="Acidic residues" evidence="1">
    <location>
        <begin position="144"/>
        <end position="176"/>
    </location>
</feature>